<dbReference type="Proteomes" id="UP000516028">
    <property type="component" value="Chromosome"/>
</dbReference>
<dbReference type="InterPro" id="IPR005119">
    <property type="entry name" value="LysR_subst-bd"/>
</dbReference>
<proteinExistence type="inferred from homology"/>
<sequence>MHFDLIDLRLFVNTVEAGSITSGAERSHLSLASASERIRGMEDNAGVTLLVRERRGVQPTAAGHMVLRHARLVLQQMQQLQSEMHDFGEGLAGQVHLLCNTSTISEHLPRPLAAFLALHPRISLHIEDRTSSQIADALRAGTAQLGIAADNVDLQGLQTLPFRPDPLVLVVPRDHALAGARSVSLADAVDLDFIGLANENALQTLLARQAQQLGKRLHFRARLNHLEAVCQLVGLGTGVAIMPRIAAQRHARALGVKGVALTDAWANRQMLICCRNFDELPAPAQALVGQLKGD</sequence>
<dbReference type="Pfam" id="PF03466">
    <property type="entry name" value="LysR_substrate"/>
    <property type="match status" value="1"/>
</dbReference>
<accession>A0A7H0GQ37</accession>
<dbReference type="PANTHER" id="PTHR30419:SF2">
    <property type="entry name" value="LYSR FAMILY TRANSCRIPTIONAL REGULATOR"/>
    <property type="match status" value="1"/>
</dbReference>
<dbReference type="PROSITE" id="PS50931">
    <property type="entry name" value="HTH_LYSR"/>
    <property type="match status" value="1"/>
</dbReference>
<keyword evidence="7" id="KW-1185">Reference proteome</keyword>
<dbReference type="InterPro" id="IPR050950">
    <property type="entry name" value="HTH-type_LysR_regulators"/>
</dbReference>
<dbReference type="AlphaFoldDB" id="A0A7H0GQ37"/>
<dbReference type="Gene3D" id="1.10.10.10">
    <property type="entry name" value="Winged helix-like DNA-binding domain superfamily/Winged helix DNA-binding domain"/>
    <property type="match status" value="1"/>
</dbReference>
<dbReference type="InterPro" id="IPR000847">
    <property type="entry name" value="LysR_HTH_N"/>
</dbReference>
<evidence type="ECO:0000256" key="1">
    <source>
        <dbReference type="ARBA" id="ARBA00009437"/>
    </source>
</evidence>
<dbReference type="KEGG" id="daer:H9K75_05050"/>
<dbReference type="SUPFAM" id="SSF46785">
    <property type="entry name" value="Winged helix' DNA-binding domain"/>
    <property type="match status" value="1"/>
</dbReference>
<evidence type="ECO:0000256" key="2">
    <source>
        <dbReference type="ARBA" id="ARBA00023015"/>
    </source>
</evidence>
<evidence type="ECO:0000256" key="3">
    <source>
        <dbReference type="ARBA" id="ARBA00023125"/>
    </source>
</evidence>
<keyword evidence="2" id="KW-0805">Transcription regulation</keyword>
<comment type="similarity">
    <text evidence="1">Belongs to the LysR transcriptional regulatory family.</text>
</comment>
<gene>
    <name evidence="6" type="ORF">H9K75_05050</name>
</gene>
<dbReference type="InterPro" id="IPR036388">
    <property type="entry name" value="WH-like_DNA-bd_sf"/>
</dbReference>
<dbReference type="Pfam" id="PF00126">
    <property type="entry name" value="HTH_1"/>
    <property type="match status" value="1"/>
</dbReference>
<protein>
    <submittedName>
        <fullName evidence="6">LysR family transcriptional regulator</fullName>
    </submittedName>
</protein>
<keyword evidence="3" id="KW-0238">DNA-binding</keyword>
<dbReference type="PANTHER" id="PTHR30419">
    <property type="entry name" value="HTH-TYPE TRANSCRIPTIONAL REGULATOR YBHD"/>
    <property type="match status" value="1"/>
</dbReference>
<dbReference type="GO" id="GO:0003700">
    <property type="term" value="F:DNA-binding transcription factor activity"/>
    <property type="evidence" value="ECO:0007669"/>
    <property type="project" value="InterPro"/>
</dbReference>
<name>A0A7H0GQ37_9BURK</name>
<keyword evidence="4" id="KW-0804">Transcription</keyword>
<dbReference type="GO" id="GO:0003677">
    <property type="term" value="F:DNA binding"/>
    <property type="evidence" value="ECO:0007669"/>
    <property type="project" value="UniProtKB-KW"/>
</dbReference>
<evidence type="ECO:0000256" key="4">
    <source>
        <dbReference type="ARBA" id="ARBA00023163"/>
    </source>
</evidence>
<organism evidence="6 7">
    <name type="scientific">Diaphorobacter aerolatus</name>
    <dbReference type="NCBI Taxonomy" id="1288495"/>
    <lineage>
        <taxon>Bacteria</taxon>
        <taxon>Pseudomonadati</taxon>
        <taxon>Pseudomonadota</taxon>
        <taxon>Betaproteobacteria</taxon>
        <taxon>Burkholderiales</taxon>
        <taxon>Comamonadaceae</taxon>
        <taxon>Diaphorobacter</taxon>
    </lineage>
</organism>
<dbReference type="EMBL" id="CP060783">
    <property type="protein sequence ID" value="QNP50403.1"/>
    <property type="molecule type" value="Genomic_DNA"/>
</dbReference>
<dbReference type="SUPFAM" id="SSF53850">
    <property type="entry name" value="Periplasmic binding protein-like II"/>
    <property type="match status" value="1"/>
</dbReference>
<evidence type="ECO:0000313" key="6">
    <source>
        <dbReference type="EMBL" id="QNP50403.1"/>
    </source>
</evidence>
<dbReference type="GO" id="GO:0005829">
    <property type="term" value="C:cytosol"/>
    <property type="evidence" value="ECO:0007669"/>
    <property type="project" value="TreeGrafter"/>
</dbReference>
<dbReference type="Gene3D" id="3.40.190.290">
    <property type="match status" value="1"/>
</dbReference>
<feature type="domain" description="HTH lysR-type" evidence="5">
    <location>
        <begin position="3"/>
        <end position="60"/>
    </location>
</feature>
<dbReference type="FunFam" id="1.10.10.10:FF:000001">
    <property type="entry name" value="LysR family transcriptional regulator"/>
    <property type="match status" value="1"/>
</dbReference>
<dbReference type="CDD" id="cd08421">
    <property type="entry name" value="PBP2_LTTR_like_1"/>
    <property type="match status" value="1"/>
</dbReference>
<reference evidence="6 7" key="1">
    <citation type="submission" date="2020-08" db="EMBL/GenBank/DDBJ databases">
        <title>Genome sequence of Diaphorobacter aerolatus KACC 16536T.</title>
        <authorList>
            <person name="Hyun D.-W."/>
            <person name="Bae J.-W."/>
        </authorList>
    </citation>
    <scope>NUCLEOTIDE SEQUENCE [LARGE SCALE GENOMIC DNA]</scope>
    <source>
        <strain evidence="6 7">KACC 16536</strain>
    </source>
</reference>
<evidence type="ECO:0000259" key="5">
    <source>
        <dbReference type="PROSITE" id="PS50931"/>
    </source>
</evidence>
<dbReference type="RefSeq" id="WP_187725910.1">
    <property type="nucleotide sequence ID" value="NZ_CP060783.1"/>
</dbReference>
<dbReference type="InterPro" id="IPR036390">
    <property type="entry name" value="WH_DNA-bd_sf"/>
</dbReference>
<evidence type="ECO:0000313" key="7">
    <source>
        <dbReference type="Proteomes" id="UP000516028"/>
    </source>
</evidence>